<dbReference type="PANTHER" id="PTHR21403">
    <property type="entry name" value="ATP PHOSPHORIBOSYLTRANSFERASE ATP-PRTASE"/>
    <property type="match status" value="1"/>
</dbReference>
<dbReference type="InterPro" id="IPR001348">
    <property type="entry name" value="ATP_PRibTrfase_HisG"/>
</dbReference>
<protein>
    <recommendedName>
        <fullName evidence="5 16">ATP phosphoribosyltransferase</fullName>
        <shortName evidence="16">ATP-PRT</shortName>
        <shortName evidence="16">ATP-PRTase</shortName>
        <ecNumber evidence="4 16">2.4.2.17</ecNumber>
    </recommendedName>
</protein>
<gene>
    <name evidence="16" type="primary">hisG</name>
    <name evidence="19" type="ORF">NAS2_1213</name>
</gene>
<dbReference type="PANTHER" id="PTHR21403:SF10">
    <property type="entry name" value="ATP PHOSPHORIBOSYLTRANSFERASE"/>
    <property type="match status" value="1"/>
</dbReference>
<dbReference type="NCBIfam" id="TIGR00070">
    <property type="entry name" value="hisG"/>
    <property type="match status" value="1"/>
</dbReference>
<evidence type="ECO:0000256" key="15">
    <source>
        <dbReference type="ARBA" id="ARBA00024861"/>
    </source>
</evidence>
<comment type="cofactor">
    <cofactor evidence="16">
        <name>Mg(2+)</name>
        <dbReference type="ChEBI" id="CHEBI:18420"/>
    </cofactor>
</comment>
<dbReference type="InterPro" id="IPR015867">
    <property type="entry name" value="N-reg_PII/ATP_PRibTrfase_C"/>
</dbReference>
<reference evidence="19 20" key="1">
    <citation type="journal article" date="2019" name="ISME J.">
        <title>Isolation and characterization of a thermophilic sulfur- and iron-reducing thaumarchaeote from a terrestrial acidic hot spring.</title>
        <authorList>
            <person name="Kato S."/>
            <person name="Itoh T."/>
            <person name="Yuki M."/>
            <person name="Nagamori M."/>
            <person name="Ohnishi M."/>
            <person name="Uematsu K."/>
            <person name="Suzuki K."/>
            <person name="Takashina T."/>
            <person name="Ohkuma M."/>
        </authorList>
    </citation>
    <scope>NUCLEOTIDE SEQUENCE [LARGE SCALE GENOMIC DNA]</scope>
    <source>
        <strain evidence="19 20">NAS-02</strain>
    </source>
</reference>
<dbReference type="GO" id="GO:0005524">
    <property type="term" value="F:ATP binding"/>
    <property type="evidence" value="ECO:0007669"/>
    <property type="project" value="UniProtKB-KW"/>
</dbReference>
<comment type="activity regulation">
    <text evidence="16">Feedback inhibited by histidine.</text>
</comment>
<evidence type="ECO:0000313" key="19">
    <source>
        <dbReference type="EMBL" id="BBE42602.1"/>
    </source>
</evidence>
<evidence type="ECO:0000256" key="14">
    <source>
        <dbReference type="ARBA" id="ARBA00023102"/>
    </source>
</evidence>
<dbReference type="EMBL" id="AP018732">
    <property type="protein sequence ID" value="BBE42602.1"/>
    <property type="molecule type" value="Genomic_DNA"/>
</dbReference>
<name>A0A4P2VHA0_9ARCH</name>
<keyword evidence="11 16" id="KW-0547">Nucleotide-binding</keyword>
<dbReference type="InterPro" id="IPR011322">
    <property type="entry name" value="N-reg_PII-like_a/b"/>
</dbReference>
<dbReference type="HAMAP" id="MF_00079">
    <property type="entry name" value="HisG_Long"/>
    <property type="match status" value="1"/>
</dbReference>
<feature type="domain" description="Histidine biosynthesis HisG C-terminal" evidence="18">
    <location>
        <begin position="214"/>
        <end position="286"/>
    </location>
</feature>
<dbReference type="Proteomes" id="UP000509448">
    <property type="component" value="Chromosome"/>
</dbReference>
<organism evidence="19 20">
    <name type="scientific">Conexivisphaera calida</name>
    <dbReference type="NCBI Taxonomy" id="1874277"/>
    <lineage>
        <taxon>Archaea</taxon>
        <taxon>Nitrososphaerota</taxon>
        <taxon>Conexivisphaeria</taxon>
        <taxon>Conexivisphaerales</taxon>
        <taxon>Conexivisphaeraceae</taxon>
        <taxon>Conexivisphaera</taxon>
    </lineage>
</organism>
<evidence type="ECO:0000313" key="20">
    <source>
        <dbReference type="Proteomes" id="UP000509448"/>
    </source>
</evidence>
<keyword evidence="14 16" id="KW-0368">Histidine biosynthesis</keyword>
<dbReference type="KEGG" id="ccai:NAS2_1213"/>
<evidence type="ECO:0000256" key="7">
    <source>
        <dbReference type="ARBA" id="ARBA00022605"/>
    </source>
</evidence>
<evidence type="ECO:0000256" key="6">
    <source>
        <dbReference type="ARBA" id="ARBA00022490"/>
    </source>
</evidence>
<keyword evidence="13 16" id="KW-0460">Magnesium</keyword>
<comment type="subcellular location">
    <subcellularLocation>
        <location evidence="2 16">Cytoplasm</location>
    </subcellularLocation>
</comment>
<evidence type="ECO:0000256" key="13">
    <source>
        <dbReference type="ARBA" id="ARBA00022842"/>
    </source>
</evidence>
<evidence type="ECO:0000256" key="8">
    <source>
        <dbReference type="ARBA" id="ARBA00022676"/>
    </source>
</evidence>
<dbReference type="InterPro" id="IPR018198">
    <property type="entry name" value="ATP_PRibTrfase_CS"/>
</dbReference>
<dbReference type="InterPro" id="IPR013115">
    <property type="entry name" value="HisG_C"/>
</dbReference>
<evidence type="ECO:0000256" key="5">
    <source>
        <dbReference type="ARBA" id="ARBA00020998"/>
    </source>
</evidence>
<keyword evidence="12 16" id="KW-0067">ATP-binding</keyword>
<evidence type="ECO:0000256" key="16">
    <source>
        <dbReference type="HAMAP-Rule" id="MF_00079"/>
    </source>
</evidence>
<dbReference type="EC" id="2.4.2.17" evidence="4 16"/>
<dbReference type="InterPro" id="IPR013820">
    <property type="entry name" value="ATP_PRibTrfase_cat"/>
</dbReference>
<dbReference type="GO" id="GO:0003879">
    <property type="term" value="F:ATP phosphoribosyltransferase activity"/>
    <property type="evidence" value="ECO:0007669"/>
    <property type="project" value="UniProtKB-UniRule"/>
</dbReference>
<dbReference type="InterPro" id="IPR020621">
    <property type="entry name" value="ATP-PRT_HisG_long"/>
</dbReference>
<comment type="similarity">
    <text evidence="16">Belongs to the ATP phosphoribosyltransferase family. Long subfamily.</text>
</comment>
<keyword evidence="10 16" id="KW-0479">Metal-binding</keyword>
<comment type="catalytic activity">
    <reaction evidence="1 16">
        <text>1-(5-phospho-beta-D-ribosyl)-ATP + diphosphate = 5-phospho-alpha-D-ribose 1-diphosphate + ATP</text>
        <dbReference type="Rhea" id="RHEA:18473"/>
        <dbReference type="ChEBI" id="CHEBI:30616"/>
        <dbReference type="ChEBI" id="CHEBI:33019"/>
        <dbReference type="ChEBI" id="CHEBI:58017"/>
        <dbReference type="ChEBI" id="CHEBI:73183"/>
        <dbReference type="EC" id="2.4.2.17"/>
    </reaction>
</comment>
<keyword evidence="6 16" id="KW-0963">Cytoplasm</keyword>
<dbReference type="GO" id="GO:0005737">
    <property type="term" value="C:cytoplasm"/>
    <property type="evidence" value="ECO:0007669"/>
    <property type="project" value="UniProtKB-SubCell"/>
</dbReference>
<evidence type="ECO:0000256" key="4">
    <source>
        <dbReference type="ARBA" id="ARBA00011946"/>
    </source>
</evidence>
<dbReference type="SUPFAM" id="SSF54913">
    <property type="entry name" value="GlnB-like"/>
    <property type="match status" value="1"/>
</dbReference>
<dbReference type="PROSITE" id="PS01316">
    <property type="entry name" value="ATP_P_PHORIBOSYLTR"/>
    <property type="match status" value="1"/>
</dbReference>
<dbReference type="Pfam" id="PF08029">
    <property type="entry name" value="HisG_C"/>
    <property type="match status" value="1"/>
</dbReference>
<evidence type="ECO:0000256" key="9">
    <source>
        <dbReference type="ARBA" id="ARBA00022679"/>
    </source>
</evidence>
<evidence type="ECO:0000256" key="1">
    <source>
        <dbReference type="ARBA" id="ARBA00000915"/>
    </source>
</evidence>
<dbReference type="Gene3D" id="3.40.190.10">
    <property type="entry name" value="Periplasmic binding protein-like II"/>
    <property type="match status" value="2"/>
</dbReference>
<evidence type="ECO:0000256" key="3">
    <source>
        <dbReference type="ARBA" id="ARBA00004667"/>
    </source>
</evidence>
<dbReference type="Gene3D" id="3.30.70.120">
    <property type="match status" value="1"/>
</dbReference>
<comment type="pathway">
    <text evidence="3 16">Amino-acid biosynthesis; L-histidine biosynthesis; L-histidine from 5-phospho-alpha-D-ribose 1-diphosphate: step 1/9.</text>
</comment>
<dbReference type="AlphaFoldDB" id="A0A4P2VHA0"/>
<keyword evidence="9 16" id="KW-0808">Transferase</keyword>
<evidence type="ECO:0000256" key="10">
    <source>
        <dbReference type="ARBA" id="ARBA00022723"/>
    </source>
</evidence>
<evidence type="ECO:0000259" key="17">
    <source>
        <dbReference type="Pfam" id="PF01634"/>
    </source>
</evidence>
<feature type="domain" description="ATP phosphoribosyltransferase catalytic" evidence="17">
    <location>
        <begin position="55"/>
        <end position="209"/>
    </location>
</feature>
<dbReference type="NCBIfam" id="TIGR03455">
    <property type="entry name" value="HisG_C-term"/>
    <property type="match status" value="1"/>
</dbReference>
<dbReference type="SUPFAM" id="SSF53850">
    <property type="entry name" value="Periplasmic binding protein-like II"/>
    <property type="match status" value="1"/>
</dbReference>
<evidence type="ECO:0000256" key="12">
    <source>
        <dbReference type="ARBA" id="ARBA00022840"/>
    </source>
</evidence>
<evidence type="ECO:0000256" key="11">
    <source>
        <dbReference type="ARBA" id="ARBA00022741"/>
    </source>
</evidence>
<dbReference type="UniPathway" id="UPA00031">
    <property type="reaction ID" value="UER00006"/>
</dbReference>
<dbReference type="Pfam" id="PF01634">
    <property type="entry name" value="HisG"/>
    <property type="match status" value="1"/>
</dbReference>
<keyword evidence="8 16" id="KW-0328">Glycosyltransferase</keyword>
<dbReference type="GeneID" id="55585025"/>
<evidence type="ECO:0000256" key="2">
    <source>
        <dbReference type="ARBA" id="ARBA00004496"/>
    </source>
</evidence>
<evidence type="ECO:0000259" key="18">
    <source>
        <dbReference type="Pfam" id="PF08029"/>
    </source>
</evidence>
<dbReference type="RefSeq" id="WP_232085464.1">
    <property type="nucleotide sequence ID" value="NZ_AP018732.1"/>
</dbReference>
<dbReference type="GO" id="GO:0000105">
    <property type="term" value="P:L-histidine biosynthetic process"/>
    <property type="evidence" value="ECO:0007669"/>
    <property type="project" value="UniProtKB-UniRule"/>
</dbReference>
<keyword evidence="7 16" id="KW-0028">Amino-acid biosynthesis</keyword>
<sequence length="290" mass="31251">MLDGRLRIAVPNKGRLRTPALKLLEESGIDPIYDPGSRSLVTPTNLDDVYIVYARAEDIPGVVAAGAADLGITGHDLVMESGEDVEELLDLGFGRARLVVAVPESSGIKSMNDVPSGIRVATKFTRLTEEFFRGLGIDVEIVKISGAAEVMPILGAADAIVDVMSTGTTLALHGLRPIHTVLESSARLVGGPSRDSRRELVDWVVESLRSVILAKRRKLLLMNVPDENLKDVLSVLPAMSGPMVAKVQSEVPMWEVMAAVPLDEVPSLVVELRRRGARDIVALGLERLMP</sequence>
<keyword evidence="20" id="KW-1185">Reference proteome</keyword>
<dbReference type="GO" id="GO:0000287">
    <property type="term" value="F:magnesium ion binding"/>
    <property type="evidence" value="ECO:0007669"/>
    <property type="project" value="UniProtKB-UniRule"/>
</dbReference>
<accession>A0A4P2VHA0</accession>
<comment type="function">
    <text evidence="15 16">Catalyzes the condensation of ATP and 5-phosphoribose 1-diphosphate to form N'-(5'-phosphoribosyl)-ATP (PR-ATP). Has a crucial role in the pathway because the rate of histidine biosynthesis seems to be controlled primarily by regulation of HisG enzymatic activity.</text>
</comment>
<proteinExistence type="inferred from homology"/>